<evidence type="ECO:0000256" key="1">
    <source>
        <dbReference type="SAM" id="Phobius"/>
    </source>
</evidence>
<dbReference type="EMBL" id="BT070366">
    <property type="protein sequence ID" value="ACN39882.1"/>
    <property type="molecule type" value="mRNA"/>
</dbReference>
<feature type="chain" id="PRO_5010821355" evidence="2">
    <location>
        <begin position="25"/>
        <end position="67"/>
    </location>
</feature>
<protein>
    <submittedName>
        <fullName evidence="3">Uncharacterized protein</fullName>
    </submittedName>
</protein>
<name>A9NR31_PICSI</name>
<keyword evidence="2" id="KW-0732">Signal</keyword>
<evidence type="ECO:0000313" key="3">
    <source>
        <dbReference type="EMBL" id="ABK23092.1"/>
    </source>
</evidence>
<reference evidence="3" key="1">
    <citation type="journal article" date="2008" name="BMC Genomics">
        <title>A conifer genomics resource of 200,000 spruce (Picea spp.) ESTs and 6,464 high-quality, sequence-finished full-length cDNAs for Sitka spruce (Picea sitchensis).</title>
        <authorList>
            <person name="Ralph S.G."/>
            <person name="Chun H.J."/>
            <person name="Kolosova N."/>
            <person name="Cooper D."/>
            <person name="Oddy C."/>
            <person name="Ritland C.E."/>
            <person name="Kirkpatrick R."/>
            <person name="Moore R."/>
            <person name="Barber S."/>
            <person name="Holt R.A."/>
            <person name="Jones S.J."/>
            <person name="Marra M.A."/>
            <person name="Douglas C.J."/>
            <person name="Ritland K."/>
            <person name="Bohlmann J."/>
        </authorList>
    </citation>
    <scope>NUCLEOTIDE SEQUENCE</scope>
    <source>
        <tissue evidence="3">Green portion of the leader tissue</tissue>
    </source>
</reference>
<proteinExistence type="evidence at transcript level"/>
<keyword evidence="1" id="KW-1133">Transmembrane helix</keyword>
<feature type="signal peptide" evidence="2">
    <location>
        <begin position="1"/>
        <end position="24"/>
    </location>
</feature>
<feature type="transmembrane region" description="Helical" evidence="1">
    <location>
        <begin position="40"/>
        <end position="63"/>
    </location>
</feature>
<keyword evidence="1" id="KW-0812">Transmembrane</keyword>
<organism evidence="3">
    <name type="scientific">Picea sitchensis</name>
    <name type="common">Sitka spruce</name>
    <name type="synonym">Pinus sitchensis</name>
    <dbReference type="NCBI Taxonomy" id="3332"/>
    <lineage>
        <taxon>Eukaryota</taxon>
        <taxon>Viridiplantae</taxon>
        <taxon>Streptophyta</taxon>
        <taxon>Embryophyta</taxon>
        <taxon>Tracheophyta</taxon>
        <taxon>Spermatophyta</taxon>
        <taxon>Pinopsida</taxon>
        <taxon>Pinidae</taxon>
        <taxon>Conifers I</taxon>
        <taxon>Pinales</taxon>
        <taxon>Pinaceae</taxon>
        <taxon>Picea</taxon>
    </lineage>
</organism>
<accession>A9NR31</accession>
<evidence type="ECO:0000313" key="4">
    <source>
        <dbReference type="EMBL" id="ACN39882.1"/>
    </source>
</evidence>
<keyword evidence="1" id="KW-0472">Membrane</keyword>
<evidence type="ECO:0000256" key="2">
    <source>
        <dbReference type="SAM" id="SignalP"/>
    </source>
</evidence>
<reference evidence="4" key="2">
    <citation type="submission" date="2009-02" db="EMBL/GenBank/DDBJ databases">
        <title>Full length sequence-verified cDNA sequences from Sitka spruce (Picea sitchensis).</title>
        <authorList>
            <person name="Reid K.E."/>
            <person name="Liao N."/>
            <person name="Ralph S."/>
            <person name="Kolosova N."/>
            <person name="Oddy C."/>
            <person name="Moore R."/>
            <person name="Mayo M."/>
            <person name="Wagner S."/>
            <person name="King J."/>
            <person name="Yanchuk A."/>
            <person name="Holt R."/>
            <person name="Jones S."/>
            <person name="Marra M."/>
            <person name="Ritland C.E."/>
            <person name="Ritland K."/>
            <person name="Bohlmann J."/>
        </authorList>
    </citation>
    <scope>NUCLEOTIDE SEQUENCE</scope>
    <source>
        <tissue evidence="4">Green portion of the leader tissue</tissue>
    </source>
</reference>
<sequence length="67" mass="6739">MAGAVNYASVALLVAVMIMVGAEAAEMTAPSPSPTPMDAGAASISFVPSLFAALISSSIPFLASRFY</sequence>
<dbReference type="EMBL" id="EF083757">
    <property type="protein sequence ID" value="ABK23092.1"/>
    <property type="molecule type" value="mRNA"/>
</dbReference>
<dbReference type="AlphaFoldDB" id="A9NR31"/>